<keyword evidence="4" id="KW-1185">Reference proteome</keyword>
<sequence>MQHKIDIDSAILADYVKQSSTSTCYRKVFYTFAIVSAIGLGAFTMALLYHWNEFPTNGRRLEGQEMQEMIRLAEVLLSKHDVEKLLVLFQQAITTGVSQQHKTEKDFESNLTVGKAKHTKPYHPEIQGKGDILPSAAGPAKPEHHEVVLVEQETESLSQDHVGTGESTEEDPDEEQDTKIFNWKWTIPNSAWLQLSPFFVSYGTSNESSENKISTSEQQ</sequence>
<dbReference type="VEuPathDB" id="VectorBase:AFAF016747"/>
<dbReference type="EnsemblMetazoa" id="AFAF016747-RA">
    <property type="protein sequence ID" value="AFAF016747-PA"/>
    <property type="gene ID" value="AFAF016747"/>
</dbReference>
<dbReference type="AlphaFoldDB" id="A0A182QTV1"/>
<reference evidence="3" key="2">
    <citation type="submission" date="2020-05" db="UniProtKB">
        <authorList>
            <consortium name="EnsemblMetazoa"/>
        </authorList>
    </citation>
    <scope>IDENTIFICATION</scope>
    <source>
        <strain evidence="3">FAR1</strain>
    </source>
</reference>
<dbReference type="EMBL" id="AXCN02001907">
    <property type="status" value="NOT_ANNOTATED_CDS"/>
    <property type="molecule type" value="Genomic_DNA"/>
</dbReference>
<feature type="region of interest" description="Disordered" evidence="1">
    <location>
        <begin position="153"/>
        <end position="176"/>
    </location>
</feature>
<keyword evidence="2" id="KW-1133">Transmembrane helix</keyword>
<keyword evidence="2" id="KW-0472">Membrane</keyword>
<accession>A0A182QTV1</accession>
<reference evidence="4" key="1">
    <citation type="submission" date="2014-01" db="EMBL/GenBank/DDBJ databases">
        <title>The Genome Sequence of Anopheles farauti FAR1 (V2).</title>
        <authorList>
            <consortium name="The Broad Institute Genomics Platform"/>
            <person name="Neafsey D.E."/>
            <person name="Besansky N."/>
            <person name="Howell P."/>
            <person name="Walton C."/>
            <person name="Young S.K."/>
            <person name="Zeng Q."/>
            <person name="Gargeya S."/>
            <person name="Fitzgerald M."/>
            <person name="Haas B."/>
            <person name="Abouelleil A."/>
            <person name="Allen A.W."/>
            <person name="Alvarado L."/>
            <person name="Arachchi H.M."/>
            <person name="Berlin A.M."/>
            <person name="Chapman S.B."/>
            <person name="Gainer-Dewar J."/>
            <person name="Goldberg J."/>
            <person name="Griggs A."/>
            <person name="Gujja S."/>
            <person name="Hansen M."/>
            <person name="Howarth C."/>
            <person name="Imamovic A."/>
            <person name="Ireland A."/>
            <person name="Larimer J."/>
            <person name="McCowan C."/>
            <person name="Murphy C."/>
            <person name="Pearson M."/>
            <person name="Poon T.W."/>
            <person name="Priest M."/>
            <person name="Roberts A."/>
            <person name="Saif S."/>
            <person name="Shea T."/>
            <person name="Sisk P."/>
            <person name="Sykes S."/>
            <person name="Wortman J."/>
            <person name="Nusbaum C."/>
            <person name="Birren B."/>
        </authorList>
    </citation>
    <scope>NUCLEOTIDE SEQUENCE [LARGE SCALE GENOMIC DNA]</scope>
    <source>
        <strain evidence="4">FAR1</strain>
    </source>
</reference>
<organism evidence="3 4">
    <name type="scientific">Anopheles farauti</name>
    <dbReference type="NCBI Taxonomy" id="69004"/>
    <lineage>
        <taxon>Eukaryota</taxon>
        <taxon>Metazoa</taxon>
        <taxon>Ecdysozoa</taxon>
        <taxon>Arthropoda</taxon>
        <taxon>Hexapoda</taxon>
        <taxon>Insecta</taxon>
        <taxon>Pterygota</taxon>
        <taxon>Neoptera</taxon>
        <taxon>Endopterygota</taxon>
        <taxon>Diptera</taxon>
        <taxon>Nematocera</taxon>
        <taxon>Culicoidea</taxon>
        <taxon>Culicidae</taxon>
        <taxon>Anophelinae</taxon>
        <taxon>Anopheles</taxon>
    </lineage>
</organism>
<dbReference type="Proteomes" id="UP000075886">
    <property type="component" value="Unassembled WGS sequence"/>
</dbReference>
<name>A0A182QTV1_9DIPT</name>
<evidence type="ECO:0000313" key="3">
    <source>
        <dbReference type="EnsemblMetazoa" id="AFAF016747-PA"/>
    </source>
</evidence>
<feature type="transmembrane region" description="Helical" evidence="2">
    <location>
        <begin position="28"/>
        <end position="51"/>
    </location>
</feature>
<evidence type="ECO:0000313" key="4">
    <source>
        <dbReference type="Proteomes" id="UP000075886"/>
    </source>
</evidence>
<evidence type="ECO:0000256" key="2">
    <source>
        <dbReference type="SAM" id="Phobius"/>
    </source>
</evidence>
<keyword evidence="2" id="KW-0812">Transmembrane</keyword>
<evidence type="ECO:0000256" key="1">
    <source>
        <dbReference type="SAM" id="MobiDB-lite"/>
    </source>
</evidence>
<proteinExistence type="predicted"/>
<protein>
    <submittedName>
        <fullName evidence="3">Uncharacterized protein</fullName>
    </submittedName>
</protein>
<feature type="compositionally biased region" description="Acidic residues" evidence="1">
    <location>
        <begin position="167"/>
        <end position="176"/>
    </location>
</feature>